<organism evidence="1 2">
    <name type="scientific">Clavispora lusitaniae</name>
    <name type="common">Candida lusitaniae</name>
    <dbReference type="NCBI Taxonomy" id="36911"/>
    <lineage>
        <taxon>Eukaryota</taxon>
        <taxon>Fungi</taxon>
        <taxon>Dikarya</taxon>
        <taxon>Ascomycota</taxon>
        <taxon>Saccharomycotina</taxon>
        <taxon>Pichiomycetes</taxon>
        <taxon>Metschnikowiaceae</taxon>
        <taxon>Clavispora</taxon>
    </lineage>
</organism>
<comment type="caution">
    <text evidence="1">The sequence shown here is derived from an EMBL/GenBank/DDBJ whole genome shotgun (WGS) entry which is preliminary data.</text>
</comment>
<accession>A0AA91PZZ7</accession>
<dbReference type="AlphaFoldDB" id="A0AA91PZZ7"/>
<name>A0AA91PZZ7_CLALS</name>
<evidence type="ECO:0000313" key="2">
    <source>
        <dbReference type="Proteomes" id="UP000195602"/>
    </source>
</evidence>
<dbReference type="Proteomes" id="UP000195602">
    <property type="component" value="Unassembled WGS sequence"/>
</dbReference>
<proteinExistence type="predicted"/>
<gene>
    <name evidence="1" type="ORF">A9F13_07g03476</name>
</gene>
<dbReference type="KEGG" id="clus:A9F13_07g03476"/>
<evidence type="ECO:0000313" key="1">
    <source>
        <dbReference type="EMBL" id="OVF08859.1"/>
    </source>
</evidence>
<dbReference type="EMBL" id="LYUB02000007">
    <property type="protein sequence ID" value="OVF08859.1"/>
    <property type="molecule type" value="Genomic_DNA"/>
</dbReference>
<sequence>MYISDVFTNAITRYPCFESFCATKENITQSPKNPNKLKKALREYDRSSSSVRNDEKIRRILATII</sequence>
<protein>
    <submittedName>
        <fullName evidence="1">Uncharacterized protein</fullName>
    </submittedName>
</protein>
<reference evidence="1 2" key="1">
    <citation type="submission" date="2017-04" db="EMBL/GenBank/DDBJ databases">
        <title>Draft genome of the yeast Clavispora lusitaniae type strain CBS 6936.</title>
        <authorList>
            <person name="Durrens P."/>
            <person name="Klopp C."/>
            <person name="Biteau N."/>
            <person name="Fitton-Ouhabi V."/>
            <person name="Dementhon K."/>
            <person name="Accoceberry I."/>
            <person name="Sherman D.J."/>
            <person name="Noel T."/>
        </authorList>
    </citation>
    <scope>NUCLEOTIDE SEQUENCE [LARGE SCALE GENOMIC DNA]</scope>
    <source>
        <strain evidence="1 2">CBS 6936</strain>
    </source>
</reference>